<proteinExistence type="predicted"/>
<sequence length="19" mass="2081">MWDPFAETSGTPEAHFNGS</sequence>
<dbReference type="AlphaFoldDB" id="A0A0E9QHJ6"/>
<dbReference type="EMBL" id="GBXM01092241">
    <property type="protein sequence ID" value="JAH16336.1"/>
    <property type="molecule type" value="Transcribed_RNA"/>
</dbReference>
<organism evidence="1">
    <name type="scientific">Anguilla anguilla</name>
    <name type="common">European freshwater eel</name>
    <name type="synonym">Muraena anguilla</name>
    <dbReference type="NCBI Taxonomy" id="7936"/>
    <lineage>
        <taxon>Eukaryota</taxon>
        <taxon>Metazoa</taxon>
        <taxon>Chordata</taxon>
        <taxon>Craniata</taxon>
        <taxon>Vertebrata</taxon>
        <taxon>Euteleostomi</taxon>
        <taxon>Actinopterygii</taxon>
        <taxon>Neopterygii</taxon>
        <taxon>Teleostei</taxon>
        <taxon>Anguilliformes</taxon>
        <taxon>Anguillidae</taxon>
        <taxon>Anguilla</taxon>
    </lineage>
</organism>
<accession>A0A0E9QHJ6</accession>
<evidence type="ECO:0000313" key="1">
    <source>
        <dbReference type="EMBL" id="JAH16336.1"/>
    </source>
</evidence>
<reference evidence="1" key="1">
    <citation type="submission" date="2014-11" db="EMBL/GenBank/DDBJ databases">
        <authorList>
            <person name="Amaro Gonzalez C."/>
        </authorList>
    </citation>
    <scope>NUCLEOTIDE SEQUENCE</scope>
</reference>
<protein>
    <submittedName>
        <fullName evidence="1">Uncharacterized protein</fullName>
    </submittedName>
</protein>
<name>A0A0E9QHJ6_ANGAN</name>
<reference evidence="1" key="2">
    <citation type="journal article" date="2015" name="Fish Shellfish Immunol.">
        <title>Early steps in the European eel (Anguilla anguilla)-Vibrio vulnificus interaction in the gills: Role of the RtxA13 toxin.</title>
        <authorList>
            <person name="Callol A."/>
            <person name="Pajuelo D."/>
            <person name="Ebbesson L."/>
            <person name="Teles M."/>
            <person name="MacKenzie S."/>
            <person name="Amaro C."/>
        </authorList>
    </citation>
    <scope>NUCLEOTIDE SEQUENCE</scope>
</reference>